<gene>
    <name evidence="1" type="ORF">METZ01_LOCUS40084</name>
</gene>
<protein>
    <submittedName>
        <fullName evidence="1">Uncharacterized protein</fullName>
    </submittedName>
</protein>
<accession>A0A381R6P2</accession>
<dbReference type="EMBL" id="UINC01001715">
    <property type="protein sequence ID" value="SUZ87230.1"/>
    <property type="molecule type" value="Genomic_DNA"/>
</dbReference>
<dbReference type="AlphaFoldDB" id="A0A381R6P2"/>
<evidence type="ECO:0000313" key="1">
    <source>
        <dbReference type="EMBL" id="SUZ87230.1"/>
    </source>
</evidence>
<name>A0A381R6P2_9ZZZZ</name>
<proteinExistence type="predicted"/>
<reference evidence="1" key="1">
    <citation type="submission" date="2018-05" db="EMBL/GenBank/DDBJ databases">
        <authorList>
            <person name="Lanie J.A."/>
            <person name="Ng W.-L."/>
            <person name="Kazmierczak K.M."/>
            <person name="Andrzejewski T.M."/>
            <person name="Davidsen T.M."/>
            <person name="Wayne K.J."/>
            <person name="Tettelin H."/>
            <person name="Glass J.I."/>
            <person name="Rusch D."/>
            <person name="Podicherti R."/>
            <person name="Tsui H.-C.T."/>
            <person name="Winkler M.E."/>
        </authorList>
    </citation>
    <scope>NUCLEOTIDE SEQUENCE</scope>
</reference>
<sequence length="152" mass="17513">MIQSIAPEDEVEMIQKFYYPYYCFKANCDIPTLRGRRKIATQCLVDGRNGLGATSDSFIENFEEVEIDSVIKACSDQGKLKQSAFRYLTHSLGRRFKALTNFNVAIISQRLVYKLFWGIRFGNQFVIIDSMTGLIHPLETDFSDMKQMKKTT</sequence>
<organism evidence="1">
    <name type="scientific">marine metagenome</name>
    <dbReference type="NCBI Taxonomy" id="408172"/>
    <lineage>
        <taxon>unclassified sequences</taxon>
        <taxon>metagenomes</taxon>
        <taxon>ecological metagenomes</taxon>
    </lineage>
</organism>